<gene>
    <name evidence="1" type="ORF">G3446_22175</name>
</gene>
<dbReference type="Proteomes" id="UP000483379">
    <property type="component" value="Unassembled WGS sequence"/>
</dbReference>
<evidence type="ECO:0000313" key="1">
    <source>
        <dbReference type="EMBL" id="NEV64544.1"/>
    </source>
</evidence>
<protein>
    <submittedName>
        <fullName evidence="1">Uncharacterized protein</fullName>
    </submittedName>
</protein>
<name>A0A6M0K5M4_9GAMM</name>
<proteinExistence type="predicted"/>
<dbReference type="EMBL" id="JAAIJQ010000096">
    <property type="protein sequence ID" value="NEV64544.1"/>
    <property type="molecule type" value="Genomic_DNA"/>
</dbReference>
<organism evidence="1 2">
    <name type="scientific">Thiorhodococcus minor</name>
    <dbReference type="NCBI Taxonomy" id="57489"/>
    <lineage>
        <taxon>Bacteria</taxon>
        <taxon>Pseudomonadati</taxon>
        <taxon>Pseudomonadota</taxon>
        <taxon>Gammaproteobacteria</taxon>
        <taxon>Chromatiales</taxon>
        <taxon>Chromatiaceae</taxon>
        <taxon>Thiorhodococcus</taxon>
    </lineage>
</organism>
<comment type="caution">
    <text evidence="1">The sequence shown here is derived from an EMBL/GenBank/DDBJ whole genome shotgun (WGS) entry which is preliminary data.</text>
</comment>
<accession>A0A6M0K5M4</accession>
<evidence type="ECO:0000313" key="2">
    <source>
        <dbReference type="Proteomes" id="UP000483379"/>
    </source>
</evidence>
<keyword evidence="2" id="KW-1185">Reference proteome</keyword>
<dbReference type="AlphaFoldDB" id="A0A6M0K5M4"/>
<reference evidence="1 2" key="1">
    <citation type="submission" date="2020-02" db="EMBL/GenBank/DDBJ databases">
        <title>Genome sequences of Thiorhodococcus mannitoliphagus and Thiorhodococcus minor, purple sulfur photosynthetic bacteria in the gammaproteobacterial family, Chromatiaceae.</title>
        <authorList>
            <person name="Aviles F.A."/>
            <person name="Meyer T.E."/>
            <person name="Kyndt J.A."/>
        </authorList>
    </citation>
    <scope>NUCLEOTIDE SEQUENCE [LARGE SCALE GENOMIC DNA]</scope>
    <source>
        <strain evidence="1 2">DSM 11518</strain>
    </source>
</reference>
<dbReference type="RefSeq" id="WP_164455394.1">
    <property type="nucleotide sequence ID" value="NZ_JAAIJQ010000096.1"/>
</dbReference>
<sequence>MSARLRAELNGLLEELRHLDARVAHSDAQIQHIAESEDRKAREFHQGTRGELARARPCRTYGCNSSFCQPEISLLHRGADPIWRLEAGSSLQAEGDEKLAA</sequence>